<dbReference type="GeneID" id="33554646"/>
<feature type="compositionally biased region" description="Basic and acidic residues" evidence="1">
    <location>
        <begin position="101"/>
        <end position="110"/>
    </location>
</feature>
<name>A0A1Y1UGK2_9TREE</name>
<feature type="compositionally biased region" description="Polar residues" evidence="1">
    <location>
        <begin position="91"/>
        <end position="100"/>
    </location>
</feature>
<dbReference type="EMBL" id="NBSH01000007">
    <property type="protein sequence ID" value="ORX36634.1"/>
    <property type="molecule type" value="Genomic_DNA"/>
</dbReference>
<dbReference type="InParanoid" id="A0A1Y1UGK2"/>
<reference evidence="3 4" key="1">
    <citation type="submission" date="2017-03" db="EMBL/GenBank/DDBJ databases">
        <title>Widespread Adenine N6-methylation of Active Genes in Fungi.</title>
        <authorList>
            <consortium name="DOE Joint Genome Institute"/>
            <person name="Mondo S.J."/>
            <person name="Dannebaum R.O."/>
            <person name="Kuo R.C."/>
            <person name="Louie K.B."/>
            <person name="Bewick A.J."/>
            <person name="Labutti K."/>
            <person name="Haridas S."/>
            <person name="Kuo A."/>
            <person name="Salamov A."/>
            <person name="Ahrendt S.R."/>
            <person name="Lau R."/>
            <person name="Bowen B.P."/>
            <person name="Lipzen A."/>
            <person name="Sullivan W."/>
            <person name="Andreopoulos W.B."/>
            <person name="Clum A."/>
            <person name="Lindquist E."/>
            <person name="Daum C."/>
            <person name="Northen T.R."/>
            <person name="Ramamoorthy G."/>
            <person name="Schmitz R.J."/>
            <person name="Gryganskyi A."/>
            <person name="Culley D."/>
            <person name="Magnuson J."/>
            <person name="James T.Y."/>
            <person name="O'Malley M.A."/>
            <person name="Stajich J.E."/>
            <person name="Spatafora J.W."/>
            <person name="Visel A."/>
            <person name="Grigoriev I.V."/>
        </authorList>
    </citation>
    <scope>NUCLEOTIDE SEQUENCE [LARGE SCALE GENOMIC DNA]</scope>
    <source>
        <strain evidence="3 4">NRRL Y-17943</strain>
    </source>
</reference>
<dbReference type="GO" id="GO:0006270">
    <property type="term" value="P:DNA replication initiation"/>
    <property type="evidence" value="ECO:0007669"/>
    <property type="project" value="TreeGrafter"/>
</dbReference>
<dbReference type="InterPro" id="IPR020796">
    <property type="entry name" value="ORC5"/>
</dbReference>
<dbReference type="GO" id="GO:0005664">
    <property type="term" value="C:nuclear origin of replication recognition complex"/>
    <property type="evidence" value="ECO:0007669"/>
    <property type="project" value="TreeGrafter"/>
</dbReference>
<evidence type="ECO:0000259" key="2">
    <source>
        <dbReference type="Pfam" id="PF14630"/>
    </source>
</evidence>
<evidence type="ECO:0000313" key="3">
    <source>
        <dbReference type="EMBL" id="ORX36634.1"/>
    </source>
</evidence>
<comment type="caution">
    <text evidence="3">The sequence shown here is derived from an EMBL/GenBank/DDBJ whole genome shotgun (WGS) entry which is preliminary data.</text>
</comment>
<evidence type="ECO:0000313" key="4">
    <source>
        <dbReference type="Proteomes" id="UP000193218"/>
    </source>
</evidence>
<proteinExistence type="predicted"/>
<gene>
    <name evidence="3" type="ORF">BD324DRAFT_458590</name>
</gene>
<dbReference type="Proteomes" id="UP000193218">
    <property type="component" value="Unassembled WGS sequence"/>
</dbReference>
<dbReference type="PANTHER" id="PTHR12705:SF0">
    <property type="entry name" value="ORIGIN RECOGNITION COMPLEX SUBUNIT 5"/>
    <property type="match status" value="1"/>
</dbReference>
<feature type="domain" description="Origin recognition complex subunit 5 C-terminal" evidence="2">
    <location>
        <begin position="333"/>
        <end position="418"/>
    </location>
</feature>
<dbReference type="OrthoDB" id="365981at2759"/>
<dbReference type="STRING" id="4999.A0A1Y1UGK2"/>
<evidence type="ECO:0000256" key="1">
    <source>
        <dbReference type="SAM" id="MobiDB-lite"/>
    </source>
</evidence>
<protein>
    <submittedName>
        <fullName evidence="3">Origin recognition complex subunit 5 C-terminus-domain-containing protein</fullName>
    </submittedName>
</protein>
<organism evidence="3 4">
    <name type="scientific">Kockovaella imperatae</name>
    <dbReference type="NCBI Taxonomy" id="4999"/>
    <lineage>
        <taxon>Eukaryota</taxon>
        <taxon>Fungi</taxon>
        <taxon>Dikarya</taxon>
        <taxon>Basidiomycota</taxon>
        <taxon>Agaricomycotina</taxon>
        <taxon>Tremellomycetes</taxon>
        <taxon>Tremellales</taxon>
        <taxon>Cuniculitremaceae</taxon>
        <taxon>Kockovaella</taxon>
    </lineage>
</organism>
<dbReference type="Pfam" id="PF14630">
    <property type="entry name" value="ORC5_C"/>
    <property type="match status" value="1"/>
</dbReference>
<feature type="region of interest" description="Disordered" evidence="1">
    <location>
        <begin position="89"/>
        <end position="118"/>
    </location>
</feature>
<dbReference type="InterPro" id="IPR047088">
    <property type="entry name" value="ORC5_C"/>
</dbReference>
<dbReference type="PANTHER" id="PTHR12705">
    <property type="entry name" value="ORIGIN RECOGNITION COMPLEX SUBUNIT 5"/>
    <property type="match status" value="1"/>
</dbReference>
<dbReference type="RefSeq" id="XP_021870703.1">
    <property type="nucleotide sequence ID" value="XM_022012838.1"/>
</dbReference>
<sequence>MMTEELRTLLSHPHAPPFVFLHHPHHPVTSLRPDLPARCTILHLDLVEHFNARIFYSSAVRQLDPGQTGDISSWDGFVQELSGAWHRRQGSRTLTNGTSKTVDRKGKSKAEQPSGELVNGHAEEEDGQIVLIICHAEKLRSVLGSHWPVVTRLPELVSIPVTVVLLSAIPWDELRSPKGDTPEPLHLYLPGSSREDLIRSLTSRSKHPLFPRFLDLLMATLLPMLSSPMQDLGYLAEPLWKIYTSSLPPHAEQLMLDIPYDDPNNPPPPLQVTVRLLTDLKHQMTIPIAAACEDLLTGQLGRDDFVQSMLARNQQIRSPSGRQVVNSSDSQELSVAAKFVLVAAYCASYNPSKSDVRLFGRGTGPDGKRRRGGGTRRAGYGRTRVGKIPQRLLGPKPFPLDRMLAMFASLYAEHATRPPDLEPAFGDWDTEDLDAEMDWLPSVDRSRNREQARRRREQEREELWEDEVDHLTMSVKMWSMSRSADRSARNTRRLAPHITC</sequence>
<keyword evidence="4" id="KW-1185">Reference proteome</keyword>
<feature type="region of interest" description="Disordered" evidence="1">
    <location>
        <begin position="359"/>
        <end position="381"/>
    </location>
</feature>
<dbReference type="AlphaFoldDB" id="A0A1Y1UGK2"/>
<accession>A0A1Y1UGK2</accession>
<dbReference type="GO" id="GO:0003688">
    <property type="term" value="F:DNA replication origin binding"/>
    <property type="evidence" value="ECO:0007669"/>
    <property type="project" value="TreeGrafter"/>
</dbReference>